<keyword evidence="2" id="KW-1185">Reference proteome</keyword>
<evidence type="ECO:0000313" key="2">
    <source>
        <dbReference type="Proteomes" id="UP000664299"/>
    </source>
</evidence>
<accession>A0ABS3IVW3</accession>
<name>A0ABS3IVW3_9BIFI</name>
<evidence type="ECO:0008006" key="3">
    <source>
        <dbReference type="Google" id="ProtNLM"/>
    </source>
</evidence>
<protein>
    <recommendedName>
        <fullName evidence="3">DUF3039 domain-containing protein</fullName>
    </recommendedName>
</protein>
<comment type="caution">
    <text evidence="1">The sequence shown here is derived from an EMBL/GenBank/DDBJ whole genome shotgun (WGS) entry which is preliminary data.</text>
</comment>
<sequence length="87" mass="9487">MGMTRLSDSEDASRTKPARQATIVHLFQGSLRDGEAITTLCGQDMTLDLEGTMEATGTGRYIICALCEAAWELADEPVPRPEQGTLW</sequence>
<organism evidence="1 2">
    <name type="scientific">Bifidobacterium asteroides</name>
    <dbReference type="NCBI Taxonomy" id="1684"/>
    <lineage>
        <taxon>Bacteria</taxon>
        <taxon>Bacillati</taxon>
        <taxon>Actinomycetota</taxon>
        <taxon>Actinomycetes</taxon>
        <taxon>Bifidobacteriales</taxon>
        <taxon>Bifidobacteriaceae</taxon>
        <taxon>Bifidobacterium</taxon>
    </lineage>
</organism>
<dbReference type="EMBL" id="JAFMNU010000103">
    <property type="protein sequence ID" value="MBO0624505.1"/>
    <property type="molecule type" value="Genomic_DNA"/>
</dbReference>
<dbReference type="Proteomes" id="UP000664299">
    <property type="component" value="Unassembled WGS sequence"/>
</dbReference>
<proteinExistence type="predicted"/>
<reference evidence="1" key="1">
    <citation type="submission" date="2021-03" db="EMBL/GenBank/DDBJ databases">
        <title>Genome sequence of Bifidobacterium asteroides strain wkB204 isolated from a honey bee gut.</title>
        <authorList>
            <person name="Motta E.V.S."/>
            <person name="Kwong W.K."/>
            <person name="Moran N.A."/>
        </authorList>
    </citation>
    <scope>NUCLEOTIDE SEQUENCE</scope>
    <source>
        <strain evidence="1">WkB204</strain>
    </source>
</reference>
<gene>
    <name evidence="1" type="ORF">J1F30_09130</name>
</gene>
<dbReference type="RefSeq" id="WP_211120892.1">
    <property type="nucleotide sequence ID" value="NZ_JAFMNU020000008.1"/>
</dbReference>
<evidence type="ECO:0000313" key="1">
    <source>
        <dbReference type="EMBL" id="MBO0624505.1"/>
    </source>
</evidence>